<dbReference type="Proteomes" id="UP000261174">
    <property type="component" value="Unassembled WGS sequence"/>
</dbReference>
<comment type="pathway">
    <text evidence="1">Lipid metabolism.</text>
</comment>
<dbReference type="GO" id="GO:0006654">
    <property type="term" value="P:phosphatidic acid biosynthetic process"/>
    <property type="evidence" value="ECO:0007669"/>
    <property type="project" value="TreeGrafter"/>
</dbReference>
<feature type="domain" description="Phospholipid/glycerol acyltransferase" evidence="5">
    <location>
        <begin position="76"/>
        <end position="195"/>
    </location>
</feature>
<protein>
    <submittedName>
        <fullName evidence="6">1-acyl-sn-glycerol-3-phosphate acyltransferase</fullName>
    </submittedName>
</protein>
<evidence type="ECO:0000256" key="4">
    <source>
        <dbReference type="SAM" id="Phobius"/>
    </source>
</evidence>
<name>A0A3E1PA08_9BACT</name>
<dbReference type="AlphaFoldDB" id="A0A3E1PA08"/>
<gene>
    <name evidence="6" type="ORF">DXN04_05715</name>
</gene>
<dbReference type="SUPFAM" id="SSF69593">
    <property type="entry name" value="Glycerol-3-phosphate (1)-acyltransferase"/>
    <property type="match status" value="1"/>
</dbReference>
<evidence type="ECO:0000313" key="6">
    <source>
        <dbReference type="EMBL" id="RFM36994.1"/>
    </source>
</evidence>
<keyword evidence="2 6" id="KW-0808">Transferase</keyword>
<dbReference type="PANTHER" id="PTHR10434:SF11">
    <property type="entry name" value="1-ACYL-SN-GLYCEROL-3-PHOSPHATE ACYLTRANSFERASE"/>
    <property type="match status" value="1"/>
</dbReference>
<feature type="transmembrane region" description="Helical" evidence="4">
    <location>
        <begin position="12"/>
        <end position="32"/>
    </location>
</feature>
<reference evidence="6 7" key="1">
    <citation type="submission" date="2018-08" db="EMBL/GenBank/DDBJ databases">
        <title>Chitinophaga sp. K20C18050901, a novel bacterium isolated from forest soil.</title>
        <authorList>
            <person name="Wang C."/>
        </authorList>
    </citation>
    <scope>NUCLEOTIDE SEQUENCE [LARGE SCALE GENOMIC DNA]</scope>
    <source>
        <strain evidence="6 7">K20C18050901</strain>
    </source>
</reference>
<proteinExistence type="predicted"/>
<keyword evidence="4" id="KW-1133">Transmembrane helix</keyword>
<dbReference type="CDD" id="cd07989">
    <property type="entry name" value="LPLAT_AGPAT-like"/>
    <property type="match status" value="1"/>
</dbReference>
<keyword evidence="3 6" id="KW-0012">Acyltransferase</keyword>
<dbReference type="GO" id="GO:0003841">
    <property type="term" value="F:1-acylglycerol-3-phosphate O-acyltransferase activity"/>
    <property type="evidence" value="ECO:0007669"/>
    <property type="project" value="TreeGrafter"/>
</dbReference>
<dbReference type="EMBL" id="QTJV01000001">
    <property type="protein sequence ID" value="RFM36994.1"/>
    <property type="molecule type" value="Genomic_DNA"/>
</dbReference>
<organism evidence="6 7">
    <name type="scientific">Chitinophaga silvisoli</name>
    <dbReference type="NCBI Taxonomy" id="2291814"/>
    <lineage>
        <taxon>Bacteria</taxon>
        <taxon>Pseudomonadati</taxon>
        <taxon>Bacteroidota</taxon>
        <taxon>Chitinophagia</taxon>
        <taxon>Chitinophagales</taxon>
        <taxon>Chitinophagaceae</taxon>
        <taxon>Chitinophaga</taxon>
    </lineage>
</organism>
<evidence type="ECO:0000259" key="5">
    <source>
        <dbReference type="SMART" id="SM00563"/>
    </source>
</evidence>
<evidence type="ECO:0000313" key="7">
    <source>
        <dbReference type="Proteomes" id="UP000261174"/>
    </source>
</evidence>
<evidence type="ECO:0000256" key="1">
    <source>
        <dbReference type="ARBA" id="ARBA00005189"/>
    </source>
</evidence>
<evidence type="ECO:0000256" key="3">
    <source>
        <dbReference type="ARBA" id="ARBA00023315"/>
    </source>
</evidence>
<dbReference type="OrthoDB" id="9803035at2"/>
<accession>A0A3E1PA08</accession>
<keyword evidence="4" id="KW-0812">Transmembrane</keyword>
<dbReference type="SMART" id="SM00563">
    <property type="entry name" value="PlsC"/>
    <property type="match status" value="1"/>
</dbReference>
<keyword evidence="7" id="KW-1185">Reference proteome</keyword>
<dbReference type="PANTHER" id="PTHR10434">
    <property type="entry name" value="1-ACYL-SN-GLYCEROL-3-PHOSPHATE ACYLTRANSFERASE"/>
    <property type="match status" value="1"/>
</dbReference>
<dbReference type="InterPro" id="IPR002123">
    <property type="entry name" value="Plipid/glycerol_acylTrfase"/>
</dbReference>
<dbReference type="RefSeq" id="WP_116852314.1">
    <property type="nucleotide sequence ID" value="NZ_QTJV01000001.1"/>
</dbReference>
<sequence>MKKLIGYFLSPIHYIFFGGLLLIFHPIQWLCLKTGGYKAHKTSVDILNGLLSCTYLLLGSRARFVNQQALPTDRPIIFVANHQSMYDIPPLIWGLRKHHAKFVSKIELASGIPSISFNLKYGGAANIDRKDKKQSMGELLKLGARMQEKNWSAVIFPEGTRSRNGEMKPFMTGGVSILLKKVPNALIVPVAINGSWKFFRYGKFPLSTFEKMSWTILAPIETAGRSAEEVLLEAENAVRKSIENQ</sequence>
<keyword evidence="4" id="KW-0472">Membrane</keyword>
<dbReference type="Pfam" id="PF01553">
    <property type="entry name" value="Acyltransferase"/>
    <property type="match status" value="1"/>
</dbReference>
<comment type="caution">
    <text evidence="6">The sequence shown here is derived from an EMBL/GenBank/DDBJ whole genome shotgun (WGS) entry which is preliminary data.</text>
</comment>
<evidence type="ECO:0000256" key="2">
    <source>
        <dbReference type="ARBA" id="ARBA00022679"/>
    </source>
</evidence>